<comment type="similarity">
    <text evidence="1 5">Belongs to the peptidase S8 family.</text>
</comment>
<dbReference type="PROSITE" id="PS51892">
    <property type="entry name" value="SUBTILASE"/>
    <property type="match status" value="1"/>
</dbReference>
<evidence type="ECO:0000256" key="1">
    <source>
        <dbReference type="ARBA" id="ARBA00011073"/>
    </source>
</evidence>
<keyword evidence="2 5" id="KW-0645">Protease</keyword>
<dbReference type="Pfam" id="PF00082">
    <property type="entry name" value="Peptidase_S8"/>
    <property type="match status" value="1"/>
</dbReference>
<feature type="domain" description="Peptidase S8/S53" evidence="6">
    <location>
        <begin position="184"/>
        <end position="451"/>
    </location>
</feature>
<dbReference type="PROSITE" id="PS00138">
    <property type="entry name" value="SUBTILASE_SER"/>
    <property type="match status" value="1"/>
</dbReference>
<keyword evidence="4 5" id="KW-0720">Serine protease</keyword>
<keyword evidence="3 5" id="KW-0378">Hydrolase</keyword>
<proteinExistence type="inferred from homology"/>
<gene>
    <name evidence="7" type="ORF">BQ4739_LOCUS16579</name>
</gene>
<feature type="active site" description="Charge relay system" evidence="5">
    <location>
        <position position="415"/>
    </location>
</feature>
<organism evidence="7 8">
    <name type="scientific">Tetradesmus obliquus</name>
    <name type="common">Green alga</name>
    <name type="synonym">Acutodesmus obliquus</name>
    <dbReference type="NCBI Taxonomy" id="3088"/>
    <lineage>
        <taxon>Eukaryota</taxon>
        <taxon>Viridiplantae</taxon>
        <taxon>Chlorophyta</taxon>
        <taxon>core chlorophytes</taxon>
        <taxon>Chlorophyceae</taxon>
        <taxon>CS clade</taxon>
        <taxon>Sphaeropleales</taxon>
        <taxon>Scenedesmaceae</taxon>
        <taxon>Tetradesmus</taxon>
    </lineage>
</organism>
<dbReference type="Proteomes" id="UP000256970">
    <property type="component" value="Unassembled WGS sequence"/>
</dbReference>
<dbReference type="InterPro" id="IPR015500">
    <property type="entry name" value="Peptidase_S8_subtilisin-rel"/>
</dbReference>
<evidence type="ECO:0000313" key="7">
    <source>
        <dbReference type="EMBL" id="SZX76218.1"/>
    </source>
</evidence>
<feature type="active site" description="Charge relay system" evidence="5">
    <location>
        <position position="228"/>
    </location>
</feature>
<dbReference type="EMBL" id="FNXT01001251">
    <property type="protein sequence ID" value="SZX76218.1"/>
    <property type="molecule type" value="Genomic_DNA"/>
</dbReference>
<accession>A0A383WF42</accession>
<evidence type="ECO:0000256" key="5">
    <source>
        <dbReference type="PROSITE-ProRule" id="PRU01240"/>
    </source>
</evidence>
<dbReference type="PRINTS" id="PR00723">
    <property type="entry name" value="SUBTILISIN"/>
</dbReference>
<dbReference type="InterPro" id="IPR023828">
    <property type="entry name" value="Peptidase_S8_Ser-AS"/>
</dbReference>
<dbReference type="PANTHER" id="PTHR43806">
    <property type="entry name" value="PEPTIDASE S8"/>
    <property type="match status" value="1"/>
</dbReference>
<dbReference type="InterPro" id="IPR036852">
    <property type="entry name" value="Peptidase_S8/S53_dom_sf"/>
</dbReference>
<dbReference type="SUPFAM" id="SSF52743">
    <property type="entry name" value="Subtilisin-like"/>
    <property type="match status" value="1"/>
</dbReference>
<evidence type="ECO:0000259" key="6">
    <source>
        <dbReference type="Pfam" id="PF00082"/>
    </source>
</evidence>
<dbReference type="GO" id="GO:0004252">
    <property type="term" value="F:serine-type endopeptidase activity"/>
    <property type="evidence" value="ECO:0007669"/>
    <property type="project" value="UniProtKB-UniRule"/>
</dbReference>
<dbReference type="InterPro" id="IPR050131">
    <property type="entry name" value="Peptidase_S8_subtilisin-like"/>
</dbReference>
<dbReference type="PANTHER" id="PTHR43806:SF11">
    <property type="entry name" value="CEREVISIN-RELATED"/>
    <property type="match status" value="1"/>
</dbReference>
<keyword evidence="8" id="KW-1185">Reference proteome</keyword>
<evidence type="ECO:0000256" key="3">
    <source>
        <dbReference type="ARBA" id="ARBA00022801"/>
    </source>
</evidence>
<dbReference type="GO" id="GO:0006508">
    <property type="term" value="P:proteolysis"/>
    <property type="evidence" value="ECO:0007669"/>
    <property type="project" value="UniProtKB-KW"/>
</dbReference>
<feature type="active site" description="Charge relay system" evidence="5">
    <location>
        <position position="186"/>
    </location>
</feature>
<dbReference type="AlphaFoldDB" id="A0A383WF42"/>
<protein>
    <recommendedName>
        <fullName evidence="6">Peptidase S8/S53 domain-containing protein</fullName>
    </recommendedName>
</protein>
<sequence>MANTPAPQRRADDDGDGHVLLELEDDNTSLDSLAVKIGRDVTGCTRLPVQGWASCQLAPAAASAAAAEEVVTTLRSVELVMGQLRMNAGFGGAAASAAGVKRPAFRRVGRGRKAFVSIRGLAQEAAAAPNAPPDEVVPAGMLPAECAAGTCSKLWGMNRIGVPALWRQMGTSMPLSSVTRAGTIVDTGADFMNYNVANQVDRERSTTITISSQRSSNSEGGRAGFSSHGTHVFGTIASAWGGNDPSGVAGILGPAIGRKPVSCNVFGQNGDADGASISDIVRCLAHARQRDAHWVVNLSLGGEWSRTDAAVALLRAGLNDHICKGGGIAIVAAHNFAVNVDNPNYDKATYPAAFAGDEVPCLIAVASIDQGDMLSSFSNFGAAVKIAAPGGSILSSVNSNGGADVWAVGKMSGTSMASPHVAGAAMLLMNAFPAATGAVVKDCLLSTATDPVRFVYNPNANLGGGILNVQAAYDCVQQAVAPPLDCTARRIPPCVDAASGVADPACNVNSTSYWCVAIDDQRKCRYSFKPFNTACNGTSGLGTCRGTGPSCVLDTSRASNSACAQDKTQLCEVPGLCSAAQGCMCNAARRSLTEGCICAAALGFVPVTTAGTGQSRCRWNVSFVRSRFISVPLNARVVLPVNINVGGGTICPGDGRQVIKSVEITEKTACRQVTTVPLNVTEEPLGETCGQYVLSTAKAGATSGSCWRVKVMTMDTRQYNFYFAYQ</sequence>
<name>A0A383WF42_TETOB</name>
<evidence type="ECO:0000256" key="2">
    <source>
        <dbReference type="ARBA" id="ARBA00022670"/>
    </source>
</evidence>
<dbReference type="InterPro" id="IPR000209">
    <property type="entry name" value="Peptidase_S8/S53_dom"/>
</dbReference>
<dbReference type="Gene3D" id="3.40.50.200">
    <property type="entry name" value="Peptidase S8/S53 domain"/>
    <property type="match status" value="1"/>
</dbReference>
<evidence type="ECO:0000313" key="8">
    <source>
        <dbReference type="Proteomes" id="UP000256970"/>
    </source>
</evidence>
<evidence type="ECO:0000256" key="4">
    <source>
        <dbReference type="ARBA" id="ARBA00022825"/>
    </source>
</evidence>
<reference evidence="7 8" key="1">
    <citation type="submission" date="2016-10" db="EMBL/GenBank/DDBJ databases">
        <authorList>
            <person name="Cai Z."/>
        </authorList>
    </citation>
    <scope>NUCLEOTIDE SEQUENCE [LARGE SCALE GENOMIC DNA]</scope>
</reference>